<reference evidence="2 3" key="1">
    <citation type="submission" date="2018-06" db="EMBL/GenBank/DDBJ databases">
        <title>Complete Genome Sequence of Bacillus velezensis DSYZ, a Plant Growth-Promoting Rhizobacterium with Antifungal Activity.</title>
        <authorList>
            <person name="Du B."/>
            <person name="Ding Y."/>
            <person name="Liu K."/>
            <person name="Yao L."/>
            <person name="Wang C."/>
            <person name="Li H."/>
            <person name="Liu H."/>
        </authorList>
    </citation>
    <scope>NUCLEOTIDE SEQUENCE [LARGE SCALE GENOMIC DNA]</scope>
    <source>
        <strain evidence="2 3">DSYZ</strain>
    </source>
</reference>
<dbReference type="Proteomes" id="UP000250069">
    <property type="component" value="Chromosome"/>
</dbReference>
<name>A0ABC8D964_BACVE</name>
<organism evidence="2 3">
    <name type="scientific">Bacillus velezensis</name>
    <dbReference type="NCBI Taxonomy" id="492670"/>
    <lineage>
        <taxon>Bacteria</taxon>
        <taxon>Bacillati</taxon>
        <taxon>Bacillota</taxon>
        <taxon>Bacilli</taxon>
        <taxon>Bacillales</taxon>
        <taxon>Bacillaceae</taxon>
        <taxon>Bacillus</taxon>
        <taxon>Bacillus amyloliquefaciens group</taxon>
    </lineage>
</organism>
<proteinExistence type="predicted"/>
<sequence>MSNWWIMWICYTIQKRGSGIMVLWGEWVDVDRMDPCKYQCAHCDALVGPDSGYLCDRHGGALGKVYICPNCNRPTYFEMSNDRTQIPSPRYGNKIEHLPEEIEKVYTEIRDCMSHQLYTAGVLLARKLLMNIAVDSGAKEGESFVTYVNFLESEGIIPKDGKDWVDAIRQAGNIATHKIPSINQELAEDIVTFLEFLLRIKYEMPGRMARK</sequence>
<evidence type="ECO:0000313" key="3">
    <source>
        <dbReference type="Proteomes" id="UP000250069"/>
    </source>
</evidence>
<feature type="domain" description="DUF4145" evidence="1">
    <location>
        <begin position="108"/>
        <end position="195"/>
    </location>
</feature>
<dbReference type="AlphaFoldDB" id="A0ABC8D964"/>
<gene>
    <name evidence="2" type="ORF">BVDSYZ_10160</name>
</gene>
<protein>
    <submittedName>
        <fullName evidence="2">DUF4145 domain-containing protein</fullName>
    </submittedName>
</protein>
<dbReference type="Pfam" id="PF13643">
    <property type="entry name" value="DUF4145"/>
    <property type="match status" value="1"/>
</dbReference>
<dbReference type="EMBL" id="CP030150">
    <property type="protein sequence ID" value="AWX72369.1"/>
    <property type="molecule type" value="Genomic_DNA"/>
</dbReference>
<evidence type="ECO:0000259" key="1">
    <source>
        <dbReference type="Pfam" id="PF13643"/>
    </source>
</evidence>
<accession>A0ABC8D964</accession>
<dbReference type="InterPro" id="IPR025285">
    <property type="entry name" value="DUF4145"/>
</dbReference>
<evidence type="ECO:0000313" key="2">
    <source>
        <dbReference type="EMBL" id="AWX72369.1"/>
    </source>
</evidence>